<feature type="region of interest" description="Disordered" evidence="1">
    <location>
        <begin position="229"/>
        <end position="344"/>
    </location>
</feature>
<organism evidence="2 3">
    <name type="scientific">Aspergillus pseudoustus</name>
    <dbReference type="NCBI Taxonomy" id="1810923"/>
    <lineage>
        <taxon>Eukaryota</taxon>
        <taxon>Fungi</taxon>
        <taxon>Dikarya</taxon>
        <taxon>Ascomycota</taxon>
        <taxon>Pezizomycotina</taxon>
        <taxon>Eurotiomycetes</taxon>
        <taxon>Eurotiomycetidae</taxon>
        <taxon>Eurotiales</taxon>
        <taxon>Aspergillaceae</taxon>
        <taxon>Aspergillus</taxon>
        <taxon>Aspergillus subgen. Nidulantes</taxon>
    </lineage>
</organism>
<accession>A0ABR4INM4</accession>
<sequence length="452" mass="49873">MGYCVLWSEEDSKRLWDLRRLHHTLSWPEFHKLGFFGRSESSICHRWKFIRNQRQRQGLDTYPVGGLQSLISAPSTSHTTSTETGNPNQRKRCRISDNAVEDNDHDKLDTLADEALAGCKEHSGRIKRVYPIVTSESENESDPEEGDITTDGKVMPFRFRKRKPSTSSDGHHQDTKTSTPPAALPQAVDELHQVSGGRATNPLPAVNRCNPCFSNKTSVKIYRFSHVEIGPPSDTTCSGIAKSPSASPQPEPHLAPVSTPILPLTEQSSEQPPPSTPAQNGEDRMAQPRIPTSSPHPRVEMPAAGPAASIAPGGTAKPGSEQQAEPSPTTTLPTTTNNTLTPTESTPFWLAMTRDLDRTSERFDAYRKAMGALASEIDRMKAEVMALRGANEDLYTTVIQSAAERVSLREVNERLRHSLTQVAAERDKLKAERNGKANNKNTHSSHVKRLEE</sequence>
<feature type="compositionally biased region" description="Polar residues" evidence="1">
    <location>
        <begin position="71"/>
        <end position="88"/>
    </location>
</feature>
<reference evidence="2 3" key="1">
    <citation type="submission" date="2024-07" db="EMBL/GenBank/DDBJ databases">
        <title>Section-level genome sequencing and comparative genomics of Aspergillus sections Usti and Cavernicolus.</title>
        <authorList>
            <consortium name="Lawrence Berkeley National Laboratory"/>
            <person name="Nybo J.L."/>
            <person name="Vesth T.C."/>
            <person name="Theobald S."/>
            <person name="Frisvad J.C."/>
            <person name="Larsen T.O."/>
            <person name="Kjaerboelling I."/>
            <person name="Rothschild-Mancinelli K."/>
            <person name="Lyhne E.K."/>
            <person name="Kogle M.E."/>
            <person name="Barry K."/>
            <person name="Clum A."/>
            <person name="Na H."/>
            <person name="Ledsgaard L."/>
            <person name="Lin J."/>
            <person name="Lipzen A."/>
            <person name="Kuo A."/>
            <person name="Riley R."/>
            <person name="Mondo S."/>
            <person name="Labutti K."/>
            <person name="Haridas S."/>
            <person name="Pangalinan J."/>
            <person name="Salamov A.A."/>
            <person name="Simmons B.A."/>
            <person name="Magnuson J.K."/>
            <person name="Chen J."/>
            <person name="Drula E."/>
            <person name="Henrissat B."/>
            <person name="Wiebenga A."/>
            <person name="Lubbers R.J."/>
            <person name="Gomes A.C."/>
            <person name="Makela M.R."/>
            <person name="Stajich J."/>
            <person name="Grigoriev I.V."/>
            <person name="Mortensen U.H."/>
            <person name="De Vries R.P."/>
            <person name="Baker S.E."/>
            <person name="Andersen M.R."/>
        </authorList>
    </citation>
    <scope>NUCLEOTIDE SEQUENCE [LARGE SCALE GENOMIC DNA]</scope>
    <source>
        <strain evidence="2 3">CBS 123904</strain>
    </source>
</reference>
<evidence type="ECO:0000313" key="2">
    <source>
        <dbReference type="EMBL" id="KAL2829373.1"/>
    </source>
</evidence>
<feature type="compositionally biased region" description="Basic and acidic residues" evidence="1">
    <location>
        <begin position="424"/>
        <end position="435"/>
    </location>
</feature>
<evidence type="ECO:0008006" key="4">
    <source>
        <dbReference type="Google" id="ProtNLM"/>
    </source>
</evidence>
<protein>
    <recommendedName>
        <fullName evidence="4">Myb-like domain-containing protein</fullName>
    </recommendedName>
</protein>
<feature type="compositionally biased region" description="Acidic residues" evidence="1">
    <location>
        <begin position="137"/>
        <end position="148"/>
    </location>
</feature>
<feature type="compositionally biased region" description="Polar residues" evidence="1">
    <location>
        <begin position="233"/>
        <end position="246"/>
    </location>
</feature>
<feature type="compositionally biased region" description="Basic residues" evidence="1">
    <location>
        <begin position="443"/>
        <end position="452"/>
    </location>
</feature>
<feature type="region of interest" description="Disordered" evidence="1">
    <location>
        <begin position="134"/>
        <end position="184"/>
    </location>
</feature>
<dbReference type="EMBL" id="JBFXLU010000333">
    <property type="protein sequence ID" value="KAL2829373.1"/>
    <property type="molecule type" value="Genomic_DNA"/>
</dbReference>
<evidence type="ECO:0000256" key="1">
    <source>
        <dbReference type="SAM" id="MobiDB-lite"/>
    </source>
</evidence>
<feature type="compositionally biased region" description="Low complexity" evidence="1">
    <location>
        <begin position="302"/>
        <end position="315"/>
    </location>
</feature>
<feature type="region of interest" description="Disordered" evidence="1">
    <location>
        <begin position="71"/>
        <end position="91"/>
    </location>
</feature>
<evidence type="ECO:0000313" key="3">
    <source>
        <dbReference type="Proteomes" id="UP001610446"/>
    </source>
</evidence>
<gene>
    <name evidence="2" type="ORF">BJY01DRAFT_255016</name>
</gene>
<feature type="compositionally biased region" description="Low complexity" evidence="1">
    <location>
        <begin position="325"/>
        <end position="344"/>
    </location>
</feature>
<dbReference type="Proteomes" id="UP001610446">
    <property type="component" value="Unassembled WGS sequence"/>
</dbReference>
<feature type="region of interest" description="Disordered" evidence="1">
    <location>
        <begin position="422"/>
        <end position="452"/>
    </location>
</feature>
<keyword evidence="3" id="KW-1185">Reference proteome</keyword>
<comment type="caution">
    <text evidence="2">The sequence shown here is derived from an EMBL/GenBank/DDBJ whole genome shotgun (WGS) entry which is preliminary data.</text>
</comment>
<name>A0ABR4INM4_9EURO</name>
<proteinExistence type="predicted"/>